<evidence type="ECO:0000313" key="1">
    <source>
        <dbReference type="EMBL" id="CAF4564597.1"/>
    </source>
</evidence>
<gene>
    <name evidence="1" type="ORF">OVN521_LOCUS43789</name>
</gene>
<accession>A0A820ZL90</accession>
<evidence type="ECO:0000313" key="2">
    <source>
        <dbReference type="Proteomes" id="UP000663866"/>
    </source>
</evidence>
<comment type="caution">
    <text evidence="1">The sequence shown here is derived from an EMBL/GenBank/DDBJ whole genome shotgun (WGS) entry which is preliminary data.</text>
</comment>
<dbReference type="AlphaFoldDB" id="A0A820ZL90"/>
<protein>
    <submittedName>
        <fullName evidence="1">Uncharacterized protein</fullName>
    </submittedName>
</protein>
<proteinExistence type="predicted"/>
<sequence>LTNISLQHHIIHSINIIVSRSLQNKMMACSNDIIYSLIDIFFSNKLHDKILLDKIFSILEKLARFSINTKEIRHIYQLFNENTSCKKQLLRILITAAKHDDSDTQTISSYFDLQRSNSVMKYFFV</sequence>
<organism evidence="1 2">
    <name type="scientific">Rotaria magnacalcarata</name>
    <dbReference type="NCBI Taxonomy" id="392030"/>
    <lineage>
        <taxon>Eukaryota</taxon>
        <taxon>Metazoa</taxon>
        <taxon>Spiralia</taxon>
        <taxon>Gnathifera</taxon>
        <taxon>Rotifera</taxon>
        <taxon>Eurotatoria</taxon>
        <taxon>Bdelloidea</taxon>
        <taxon>Philodinida</taxon>
        <taxon>Philodinidae</taxon>
        <taxon>Rotaria</taxon>
    </lineage>
</organism>
<name>A0A820ZL90_9BILA</name>
<dbReference type="EMBL" id="CAJOBG010063994">
    <property type="protein sequence ID" value="CAF4564597.1"/>
    <property type="molecule type" value="Genomic_DNA"/>
</dbReference>
<feature type="non-terminal residue" evidence="1">
    <location>
        <position position="1"/>
    </location>
</feature>
<reference evidence="1" key="1">
    <citation type="submission" date="2021-02" db="EMBL/GenBank/DDBJ databases">
        <authorList>
            <person name="Nowell W R."/>
        </authorList>
    </citation>
    <scope>NUCLEOTIDE SEQUENCE</scope>
</reference>
<keyword evidence="2" id="KW-1185">Reference proteome</keyword>
<dbReference type="Proteomes" id="UP000663866">
    <property type="component" value="Unassembled WGS sequence"/>
</dbReference>